<dbReference type="InterPro" id="IPR011990">
    <property type="entry name" value="TPR-like_helical_dom_sf"/>
</dbReference>
<protein>
    <recommendedName>
        <fullName evidence="2">histidine kinase</fullName>
        <ecNumber evidence="2">2.7.13.3</ecNumber>
    </recommendedName>
</protein>
<evidence type="ECO:0000256" key="1">
    <source>
        <dbReference type="ARBA" id="ARBA00000085"/>
    </source>
</evidence>
<keyword evidence="9" id="KW-0472">Membrane</keyword>
<comment type="caution">
    <text evidence="12">The sequence shown here is derived from an EMBL/GenBank/DDBJ whole genome shotgun (WGS) entry which is preliminary data.</text>
</comment>
<dbReference type="PANTHER" id="PTHR41523:SF8">
    <property type="entry name" value="ETHYLENE RESPONSE SENSOR PROTEIN"/>
    <property type="match status" value="1"/>
</dbReference>
<keyword evidence="5" id="KW-0547">Nucleotide-binding</keyword>
<comment type="catalytic activity">
    <reaction evidence="1">
        <text>ATP + protein L-histidine = ADP + protein N-phospho-L-histidine.</text>
        <dbReference type="EC" id="2.7.13.3"/>
    </reaction>
</comment>
<evidence type="ECO:0000313" key="13">
    <source>
        <dbReference type="Proteomes" id="UP001319200"/>
    </source>
</evidence>
<feature type="signal peptide" evidence="10">
    <location>
        <begin position="1"/>
        <end position="19"/>
    </location>
</feature>
<accession>A0AAP2GHL1</accession>
<dbReference type="Gene3D" id="3.30.450.20">
    <property type="entry name" value="PAS domain"/>
    <property type="match status" value="1"/>
</dbReference>
<evidence type="ECO:0000313" key="12">
    <source>
        <dbReference type="EMBL" id="MBT1696174.1"/>
    </source>
</evidence>
<evidence type="ECO:0000259" key="11">
    <source>
        <dbReference type="PROSITE" id="PS50109"/>
    </source>
</evidence>
<evidence type="ECO:0000256" key="3">
    <source>
        <dbReference type="ARBA" id="ARBA00022553"/>
    </source>
</evidence>
<dbReference type="Pfam" id="PF02518">
    <property type="entry name" value="HATPase_c"/>
    <property type="match status" value="1"/>
</dbReference>
<keyword evidence="10" id="KW-0732">Signal</keyword>
<dbReference type="SMART" id="SM00028">
    <property type="entry name" value="TPR"/>
    <property type="match status" value="6"/>
</dbReference>
<dbReference type="SUPFAM" id="SSF55874">
    <property type="entry name" value="ATPase domain of HSP90 chaperone/DNA topoisomerase II/histidine kinase"/>
    <property type="match status" value="1"/>
</dbReference>
<dbReference type="GO" id="GO:0004673">
    <property type="term" value="F:protein histidine kinase activity"/>
    <property type="evidence" value="ECO:0007669"/>
    <property type="project" value="UniProtKB-EC"/>
</dbReference>
<keyword evidence="9" id="KW-1133">Transmembrane helix</keyword>
<dbReference type="PROSITE" id="PS50005">
    <property type="entry name" value="TPR"/>
    <property type="match status" value="1"/>
</dbReference>
<keyword evidence="8" id="KW-0802">TPR repeat</keyword>
<dbReference type="Pfam" id="PF13374">
    <property type="entry name" value="TPR_10"/>
    <property type="match status" value="1"/>
</dbReference>
<dbReference type="Gene3D" id="3.30.565.10">
    <property type="entry name" value="Histidine kinase-like ATPase, C-terminal domain"/>
    <property type="match status" value="1"/>
</dbReference>
<sequence>MKFVCWLLLTVGLPAYCHAQQTLDMLKTKLDSSTLAGDPASTAYYQYLIGYHFSQQKKYDSALYYYHQAISAKDALKEDVKARVFNGLGVVYSKTSLLDSSIRFYDKALKSFMLINDTINAANVEANLCIIYKDLGLYEKALEAGFSQLSKLDKQKPNRALASCYTTIAVVFLKNKDYQDALEYHRMALAVRKQIDYQKGVAQSYNNIGETFLEMQLYDSALANLYRSLKIKRNNDGKDDVASTLSNIGDALLSLNRPEAAEPYLIESLAIKKEFDDRTGQVITLNSLARLKLSAQDLKQAERYLDEAETLVRKTGALDRLRQTLELKITLYKAKGDNTKVLRYADELFVIKDSLLSVEKMESLLEMQLAYETEKKEQQITLLEQREKVNQAEIEAREILISALVIGLILLVIIALLVYKNFLTAKKGKRSVEMLLKELHHRVKNNLQILSSVLSLQSQYLTDENAIHAVKSNEGRVQAMALIHRRLYNENENRNISIKEYVTELVESLVDSYGFHEKNLKLNLNIQDIQVDVDKAIPLGLILNELVSNAFKYAYANQNHPELLVSLNCESSAEMRIMIQDNGDGIVISEQGRESKFGTKMVDTLIKDLKGKYSIEAESGTTYTLNIPLA</sequence>
<proteinExistence type="predicted"/>
<dbReference type="Gene3D" id="1.25.40.10">
    <property type="entry name" value="Tetratricopeptide repeat domain"/>
    <property type="match status" value="3"/>
</dbReference>
<keyword evidence="13" id="KW-1185">Reference proteome</keyword>
<keyword evidence="9" id="KW-0812">Transmembrane</keyword>
<evidence type="ECO:0000256" key="2">
    <source>
        <dbReference type="ARBA" id="ARBA00012438"/>
    </source>
</evidence>
<evidence type="ECO:0000256" key="4">
    <source>
        <dbReference type="ARBA" id="ARBA00022679"/>
    </source>
</evidence>
<dbReference type="InterPro" id="IPR011495">
    <property type="entry name" value="Sig_transdc_His_kin_sub2_dim/P"/>
</dbReference>
<dbReference type="Proteomes" id="UP001319200">
    <property type="component" value="Unassembled WGS sequence"/>
</dbReference>
<dbReference type="InterPro" id="IPR019734">
    <property type="entry name" value="TPR_rpt"/>
</dbReference>
<gene>
    <name evidence="12" type="ORF">KK083_04770</name>
</gene>
<keyword evidence="3" id="KW-0597">Phosphoprotein</keyword>
<dbReference type="EMBL" id="JAHESF010000003">
    <property type="protein sequence ID" value="MBT1696174.1"/>
    <property type="molecule type" value="Genomic_DNA"/>
</dbReference>
<dbReference type="InterPro" id="IPR005467">
    <property type="entry name" value="His_kinase_dom"/>
</dbReference>
<feature type="domain" description="Histidine kinase" evidence="11">
    <location>
        <begin position="438"/>
        <end position="630"/>
    </location>
</feature>
<evidence type="ECO:0000256" key="6">
    <source>
        <dbReference type="ARBA" id="ARBA00022777"/>
    </source>
</evidence>
<keyword evidence="4" id="KW-0808">Transferase</keyword>
<evidence type="ECO:0000256" key="10">
    <source>
        <dbReference type="SAM" id="SignalP"/>
    </source>
</evidence>
<dbReference type="PANTHER" id="PTHR41523">
    <property type="entry name" value="TWO-COMPONENT SYSTEM SENSOR PROTEIN"/>
    <property type="match status" value="1"/>
</dbReference>
<dbReference type="InterPro" id="IPR036890">
    <property type="entry name" value="HATPase_C_sf"/>
</dbReference>
<dbReference type="InterPro" id="IPR003594">
    <property type="entry name" value="HATPase_dom"/>
</dbReference>
<keyword evidence="6" id="KW-0418">Kinase</keyword>
<name>A0AAP2GHL1_9BACT</name>
<keyword evidence="7" id="KW-0067">ATP-binding</keyword>
<organism evidence="12 13">
    <name type="scientific">Chryseosolibacter histidini</name>
    <dbReference type="NCBI Taxonomy" id="2782349"/>
    <lineage>
        <taxon>Bacteria</taxon>
        <taxon>Pseudomonadati</taxon>
        <taxon>Bacteroidota</taxon>
        <taxon>Cytophagia</taxon>
        <taxon>Cytophagales</taxon>
        <taxon>Chryseotaleaceae</taxon>
        <taxon>Chryseosolibacter</taxon>
    </lineage>
</organism>
<dbReference type="Pfam" id="PF13424">
    <property type="entry name" value="TPR_12"/>
    <property type="match status" value="1"/>
</dbReference>
<feature type="chain" id="PRO_5042902626" description="histidine kinase" evidence="10">
    <location>
        <begin position="20"/>
        <end position="630"/>
    </location>
</feature>
<dbReference type="SMART" id="SM00387">
    <property type="entry name" value="HATPase_c"/>
    <property type="match status" value="1"/>
</dbReference>
<evidence type="ECO:0000256" key="5">
    <source>
        <dbReference type="ARBA" id="ARBA00022741"/>
    </source>
</evidence>
<feature type="repeat" description="TPR" evidence="8">
    <location>
        <begin position="202"/>
        <end position="235"/>
    </location>
</feature>
<evidence type="ECO:0000256" key="8">
    <source>
        <dbReference type="PROSITE-ProRule" id="PRU00339"/>
    </source>
</evidence>
<feature type="transmembrane region" description="Helical" evidence="9">
    <location>
        <begin position="399"/>
        <end position="419"/>
    </location>
</feature>
<evidence type="ECO:0000256" key="9">
    <source>
        <dbReference type="SAM" id="Phobius"/>
    </source>
</evidence>
<dbReference type="EC" id="2.7.13.3" evidence="2"/>
<dbReference type="GO" id="GO:0005524">
    <property type="term" value="F:ATP binding"/>
    <property type="evidence" value="ECO:0007669"/>
    <property type="project" value="UniProtKB-KW"/>
</dbReference>
<dbReference type="PROSITE" id="PS50109">
    <property type="entry name" value="HIS_KIN"/>
    <property type="match status" value="1"/>
</dbReference>
<dbReference type="RefSeq" id="WP_254161224.1">
    <property type="nucleotide sequence ID" value="NZ_JAHESF010000003.1"/>
</dbReference>
<dbReference type="SUPFAM" id="SSF48452">
    <property type="entry name" value="TPR-like"/>
    <property type="match status" value="2"/>
</dbReference>
<dbReference type="AlphaFoldDB" id="A0AAP2GHL1"/>
<evidence type="ECO:0000256" key="7">
    <source>
        <dbReference type="ARBA" id="ARBA00022840"/>
    </source>
</evidence>
<dbReference type="Pfam" id="PF07568">
    <property type="entry name" value="HisKA_2"/>
    <property type="match status" value="1"/>
</dbReference>
<reference evidence="12 13" key="1">
    <citation type="submission" date="2021-05" db="EMBL/GenBank/DDBJ databases">
        <title>A Polyphasic approach of four new species of the genus Ohtaekwangia: Ohtaekwangia histidinii sp. nov., Ohtaekwangia cretensis sp. nov., Ohtaekwangia indiensis sp. nov., Ohtaekwangia reichenbachii sp. nov. from diverse environment.</title>
        <authorList>
            <person name="Octaviana S."/>
        </authorList>
    </citation>
    <scope>NUCLEOTIDE SEQUENCE [LARGE SCALE GENOMIC DNA]</scope>
    <source>
        <strain evidence="12 13">PWU4</strain>
    </source>
</reference>